<gene>
    <name evidence="1" type="ORF">SAMN04487996_11614</name>
</gene>
<dbReference type="AlphaFoldDB" id="A0A1G7S5Y1"/>
<accession>A0A1G7S5Y1</accession>
<dbReference type="EMBL" id="FNAN01000016">
    <property type="protein sequence ID" value="SDG18362.1"/>
    <property type="molecule type" value="Genomic_DNA"/>
</dbReference>
<dbReference type="RefSeq" id="WP_090155499.1">
    <property type="nucleotide sequence ID" value="NZ_FNAN01000016.1"/>
</dbReference>
<protein>
    <recommendedName>
        <fullName evidence="3">HmuY protein</fullName>
    </recommendedName>
</protein>
<keyword evidence="2" id="KW-1185">Reference proteome</keyword>
<evidence type="ECO:0000313" key="1">
    <source>
        <dbReference type="EMBL" id="SDG18362.1"/>
    </source>
</evidence>
<sequence>MKNLLKSIAMLSLSMTLFNCNNDQEPLPGGGALAGEQAYGSANDRHSALVGGGIVSHLPTQANAWRLTQTLTVPYEKGFNLLSPYAITAAGAGDISWGSYGCYSALKPVKVAFHNLGIVEIHTITPASLAALPFTQGAIANAPAGSAFWTNYMPAKTIIACKTPAGKYYLIEVLGDDPLKVNIYHSVRVLVQ</sequence>
<dbReference type="Proteomes" id="UP000198748">
    <property type="component" value="Unassembled WGS sequence"/>
</dbReference>
<evidence type="ECO:0000313" key="2">
    <source>
        <dbReference type="Proteomes" id="UP000198748"/>
    </source>
</evidence>
<dbReference type="OrthoDB" id="951325at2"/>
<organism evidence="1 2">
    <name type="scientific">Dyadobacter soli</name>
    <dbReference type="NCBI Taxonomy" id="659014"/>
    <lineage>
        <taxon>Bacteria</taxon>
        <taxon>Pseudomonadati</taxon>
        <taxon>Bacteroidota</taxon>
        <taxon>Cytophagia</taxon>
        <taxon>Cytophagales</taxon>
        <taxon>Spirosomataceae</taxon>
        <taxon>Dyadobacter</taxon>
    </lineage>
</organism>
<proteinExistence type="predicted"/>
<evidence type="ECO:0008006" key="3">
    <source>
        <dbReference type="Google" id="ProtNLM"/>
    </source>
</evidence>
<reference evidence="2" key="1">
    <citation type="submission" date="2016-10" db="EMBL/GenBank/DDBJ databases">
        <authorList>
            <person name="Varghese N."/>
            <person name="Submissions S."/>
        </authorList>
    </citation>
    <scope>NUCLEOTIDE SEQUENCE [LARGE SCALE GENOMIC DNA]</scope>
    <source>
        <strain evidence="2">DSM 25329</strain>
    </source>
</reference>
<name>A0A1G7S5Y1_9BACT</name>